<evidence type="ECO:0000256" key="1">
    <source>
        <dbReference type="SAM" id="MobiDB-lite"/>
    </source>
</evidence>
<keyword evidence="3" id="KW-1185">Reference proteome</keyword>
<dbReference type="EMBL" id="JBHTEC010000007">
    <property type="protein sequence ID" value="MFD0288510.1"/>
    <property type="molecule type" value="Genomic_DNA"/>
</dbReference>
<reference evidence="3" key="1">
    <citation type="journal article" date="2019" name="Int. J. Syst. Evol. Microbiol.">
        <title>The Global Catalogue of Microorganisms (GCM) 10K type strain sequencing project: providing services to taxonomists for standard genome sequencing and annotation.</title>
        <authorList>
            <consortium name="The Broad Institute Genomics Platform"/>
            <consortium name="The Broad Institute Genome Sequencing Center for Infectious Disease"/>
            <person name="Wu L."/>
            <person name="Ma J."/>
        </authorList>
    </citation>
    <scope>NUCLEOTIDE SEQUENCE [LARGE SCALE GENOMIC DNA]</scope>
    <source>
        <strain evidence="3">CGMCC 4.7198</strain>
    </source>
</reference>
<organism evidence="2 3">
    <name type="scientific">Streptomyces lutosisoli</name>
    <dbReference type="NCBI Taxonomy" id="2665721"/>
    <lineage>
        <taxon>Bacteria</taxon>
        <taxon>Bacillati</taxon>
        <taxon>Actinomycetota</taxon>
        <taxon>Actinomycetes</taxon>
        <taxon>Kitasatosporales</taxon>
        <taxon>Streptomycetaceae</taxon>
        <taxon>Streptomyces</taxon>
    </lineage>
</organism>
<dbReference type="RefSeq" id="WP_381255510.1">
    <property type="nucleotide sequence ID" value="NZ_JBHTBI010000013.1"/>
</dbReference>
<gene>
    <name evidence="2" type="ORF">ACFQZP_44315</name>
</gene>
<sequence>MDSSGTTTCWTAPGPKRIVHAGYTASGRSLDFLGDFIREQVLPRYGNTHTESSSTGLQTTRLREDARRITRTLRGEACSVRTAMAVPSRQATIPTQLTVATRRYAWWRGLPAPTSWPRVPAHWRSGPATPERGHSGTGRPALSRHGRRYHSLDVNG</sequence>
<protein>
    <submittedName>
        <fullName evidence="2">Uncharacterized protein</fullName>
    </submittedName>
</protein>
<dbReference type="Proteomes" id="UP001596957">
    <property type="component" value="Unassembled WGS sequence"/>
</dbReference>
<proteinExistence type="predicted"/>
<evidence type="ECO:0000313" key="2">
    <source>
        <dbReference type="EMBL" id="MFD0288510.1"/>
    </source>
</evidence>
<name>A0ABW2VYU0_9ACTN</name>
<feature type="region of interest" description="Disordered" evidence="1">
    <location>
        <begin position="118"/>
        <end position="156"/>
    </location>
</feature>
<comment type="caution">
    <text evidence="2">The sequence shown here is derived from an EMBL/GenBank/DDBJ whole genome shotgun (WGS) entry which is preliminary data.</text>
</comment>
<accession>A0ABW2VYU0</accession>
<evidence type="ECO:0000313" key="3">
    <source>
        <dbReference type="Proteomes" id="UP001596957"/>
    </source>
</evidence>